<gene>
    <name evidence="2" type="ORF">GCM10011328_05830</name>
</gene>
<evidence type="ECO:0000256" key="1">
    <source>
        <dbReference type="SAM" id="Phobius"/>
    </source>
</evidence>
<comment type="caution">
    <text evidence="2">The sequence shown here is derived from an EMBL/GenBank/DDBJ whole genome shotgun (WGS) entry which is preliminary data.</text>
</comment>
<sequence length="89" mass="10048">MKMIPEKIASAASYCTSAGLICAGSFSDWLRHLDWNQIAIIGGFVIGIATYITNTYFEWRRTRAYERGVDAGIINQPPEKRSLFKKSED</sequence>
<evidence type="ECO:0008006" key="4">
    <source>
        <dbReference type="Google" id="ProtNLM"/>
    </source>
</evidence>
<dbReference type="RefSeq" id="WP_188470219.1">
    <property type="nucleotide sequence ID" value="NZ_BMFZ01000001.1"/>
</dbReference>
<dbReference type="Pfam" id="PF04971">
    <property type="entry name" value="Phage_holin_2_1"/>
    <property type="match status" value="1"/>
</dbReference>
<dbReference type="InterPro" id="IPR007054">
    <property type="entry name" value="Lysis_S"/>
</dbReference>
<proteinExistence type="predicted"/>
<keyword evidence="3" id="KW-1185">Reference proteome</keyword>
<feature type="transmembrane region" description="Helical" evidence="1">
    <location>
        <begin position="37"/>
        <end position="57"/>
    </location>
</feature>
<keyword evidence="1" id="KW-1133">Transmembrane helix</keyword>
<dbReference type="EMBL" id="BMFZ01000001">
    <property type="protein sequence ID" value="GGA33829.1"/>
    <property type="molecule type" value="Genomic_DNA"/>
</dbReference>
<protein>
    <recommendedName>
        <fullName evidence="4">Lysis protein</fullName>
    </recommendedName>
</protein>
<reference evidence="3" key="1">
    <citation type="journal article" date="2019" name="Int. J. Syst. Evol. Microbiol.">
        <title>The Global Catalogue of Microorganisms (GCM) 10K type strain sequencing project: providing services to taxonomists for standard genome sequencing and annotation.</title>
        <authorList>
            <consortium name="The Broad Institute Genomics Platform"/>
            <consortium name="The Broad Institute Genome Sequencing Center for Infectious Disease"/>
            <person name="Wu L."/>
            <person name="Ma J."/>
        </authorList>
    </citation>
    <scope>NUCLEOTIDE SEQUENCE [LARGE SCALE GENOMIC DNA]</scope>
    <source>
        <strain evidence="3">CGMCC 1.12806</strain>
    </source>
</reference>
<name>A0ABQ1FYA4_9GAMM</name>
<organism evidence="2 3">
    <name type="scientific">Hafnia psychrotolerans</name>
    <dbReference type="NCBI Taxonomy" id="1477018"/>
    <lineage>
        <taxon>Bacteria</taxon>
        <taxon>Pseudomonadati</taxon>
        <taxon>Pseudomonadota</taxon>
        <taxon>Gammaproteobacteria</taxon>
        <taxon>Enterobacterales</taxon>
        <taxon>Hafniaceae</taxon>
        <taxon>Hafnia</taxon>
    </lineage>
</organism>
<dbReference type="Proteomes" id="UP000627464">
    <property type="component" value="Unassembled WGS sequence"/>
</dbReference>
<evidence type="ECO:0000313" key="2">
    <source>
        <dbReference type="EMBL" id="GGA33829.1"/>
    </source>
</evidence>
<keyword evidence="1" id="KW-0812">Transmembrane</keyword>
<accession>A0ABQ1FYA4</accession>
<keyword evidence="1" id="KW-0472">Membrane</keyword>
<evidence type="ECO:0000313" key="3">
    <source>
        <dbReference type="Proteomes" id="UP000627464"/>
    </source>
</evidence>